<dbReference type="STRING" id="1165861.A0A0L0V6N4"/>
<reference evidence="3" key="1">
    <citation type="submission" date="2014-03" db="EMBL/GenBank/DDBJ databases">
        <title>The Genome Sequence of Puccinia striiformis f. sp. tritici PST-78.</title>
        <authorList>
            <consortium name="The Broad Institute Genome Sequencing Platform"/>
            <person name="Cuomo C."/>
            <person name="Hulbert S."/>
            <person name="Chen X."/>
            <person name="Walker B."/>
            <person name="Young S.K."/>
            <person name="Zeng Q."/>
            <person name="Gargeya S."/>
            <person name="Fitzgerald M."/>
            <person name="Haas B."/>
            <person name="Abouelleil A."/>
            <person name="Alvarado L."/>
            <person name="Arachchi H.M."/>
            <person name="Berlin A.M."/>
            <person name="Chapman S.B."/>
            <person name="Goldberg J."/>
            <person name="Griggs A."/>
            <person name="Gujja S."/>
            <person name="Hansen M."/>
            <person name="Howarth C."/>
            <person name="Imamovic A."/>
            <person name="Larimer J."/>
            <person name="McCowan C."/>
            <person name="Montmayeur A."/>
            <person name="Murphy C."/>
            <person name="Neiman D."/>
            <person name="Pearson M."/>
            <person name="Priest M."/>
            <person name="Roberts A."/>
            <person name="Saif S."/>
            <person name="Shea T."/>
            <person name="Sisk P."/>
            <person name="Sykes S."/>
            <person name="Wortman J."/>
            <person name="Nusbaum C."/>
            <person name="Birren B."/>
        </authorList>
    </citation>
    <scope>NUCLEOTIDE SEQUENCE [LARGE SCALE GENOMIC DNA]</scope>
    <source>
        <strain evidence="3">race PST-78</strain>
    </source>
</reference>
<dbReference type="EMBL" id="AJIL01000112">
    <property type="protein sequence ID" value="KNE94654.1"/>
    <property type="molecule type" value="Genomic_DNA"/>
</dbReference>
<evidence type="ECO:0000313" key="3">
    <source>
        <dbReference type="Proteomes" id="UP000054564"/>
    </source>
</evidence>
<gene>
    <name evidence="2" type="ORF">PSTG_12016</name>
</gene>
<evidence type="ECO:0008006" key="4">
    <source>
        <dbReference type="Google" id="ProtNLM"/>
    </source>
</evidence>
<evidence type="ECO:0000256" key="1">
    <source>
        <dbReference type="SAM" id="MobiDB-lite"/>
    </source>
</evidence>
<dbReference type="AlphaFoldDB" id="A0A0L0V6N4"/>
<comment type="caution">
    <text evidence="2">The sequence shown here is derived from an EMBL/GenBank/DDBJ whole genome shotgun (WGS) entry which is preliminary data.</text>
</comment>
<feature type="region of interest" description="Disordered" evidence="1">
    <location>
        <begin position="56"/>
        <end position="75"/>
    </location>
</feature>
<organism evidence="2 3">
    <name type="scientific">Puccinia striiformis f. sp. tritici PST-78</name>
    <dbReference type="NCBI Taxonomy" id="1165861"/>
    <lineage>
        <taxon>Eukaryota</taxon>
        <taxon>Fungi</taxon>
        <taxon>Dikarya</taxon>
        <taxon>Basidiomycota</taxon>
        <taxon>Pucciniomycotina</taxon>
        <taxon>Pucciniomycetes</taxon>
        <taxon>Pucciniales</taxon>
        <taxon>Pucciniaceae</taxon>
        <taxon>Puccinia</taxon>
    </lineage>
</organism>
<evidence type="ECO:0000313" key="2">
    <source>
        <dbReference type="EMBL" id="KNE94654.1"/>
    </source>
</evidence>
<accession>A0A0L0V6N4</accession>
<protein>
    <recommendedName>
        <fullName evidence="4">DUF4939 domain-containing protein</fullName>
    </recommendedName>
</protein>
<name>A0A0L0V6N4_9BASI</name>
<sequence>MAPDPEKLQEQLAKLLEVAESECALRQQAEANLAAANAAAATATATAAAIAAIKPKPKNPQVGDPDRFDGTRGNPAKQYITQIGLGIMADPERYDTDHAKLIFSLSHLKGQASSWEQPWTLRRSSTMIT</sequence>
<keyword evidence="3" id="KW-1185">Reference proteome</keyword>
<proteinExistence type="predicted"/>
<dbReference type="Proteomes" id="UP000054564">
    <property type="component" value="Unassembled WGS sequence"/>
</dbReference>